<name>A0AAW7R494_9GAMM</name>
<dbReference type="InterPro" id="IPR029787">
    <property type="entry name" value="Nucleotide_cyclase"/>
</dbReference>
<keyword evidence="1" id="KW-0812">Transmembrane</keyword>
<accession>A0AAW7R494</accession>
<organism evidence="3 6">
    <name type="scientific">Pseudidiomarina terrestris</name>
    <dbReference type="NCBI Taxonomy" id="2820060"/>
    <lineage>
        <taxon>Bacteria</taxon>
        <taxon>Pseudomonadati</taxon>
        <taxon>Pseudomonadota</taxon>
        <taxon>Gammaproteobacteria</taxon>
        <taxon>Alteromonadales</taxon>
        <taxon>Idiomarinaceae</taxon>
        <taxon>Pseudidiomarina</taxon>
    </lineage>
</organism>
<dbReference type="SUPFAM" id="SSF55073">
    <property type="entry name" value="Nucleotide cyclase"/>
    <property type="match status" value="1"/>
</dbReference>
<dbReference type="PANTHER" id="PTHR33121:SF79">
    <property type="entry name" value="CYCLIC DI-GMP PHOSPHODIESTERASE PDED-RELATED"/>
    <property type="match status" value="1"/>
</dbReference>
<feature type="transmembrane region" description="Helical" evidence="1">
    <location>
        <begin position="47"/>
        <end position="74"/>
    </location>
</feature>
<feature type="domain" description="EAL" evidence="2">
    <location>
        <begin position="298"/>
        <end position="551"/>
    </location>
</feature>
<keyword evidence="5" id="KW-1185">Reference proteome</keyword>
<dbReference type="Pfam" id="PF00563">
    <property type="entry name" value="EAL"/>
    <property type="match status" value="1"/>
</dbReference>
<dbReference type="Proteomes" id="UP001169492">
    <property type="component" value="Unassembled WGS sequence"/>
</dbReference>
<reference evidence="5 6" key="1">
    <citation type="submission" date="2021-03" db="EMBL/GenBank/DDBJ databases">
        <title>Pseudidiomarina terrestris, a new bacterium isolated from saline soil.</title>
        <authorList>
            <person name="Galisteo C."/>
            <person name="De La Haba R."/>
            <person name="Sanchez-Porro C."/>
            <person name="Ventosa A."/>
        </authorList>
    </citation>
    <scope>NUCLEOTIDE SEQUENCE [LARGE SCALE GENOMIC DNA]</scope>
    <source>
        <strain evidence="3 6">1APP75-32.1</strain>
        <strain evidence="5">1APR75-15</strain>
        <strain evidence="4">1ASR75-15</strain>
    </source>
</reference>
<dbReference type="PROSITE" id="PS50883">
    <property type="entry name" value="EAL"/>
    <property type="match status" value="1"/>
</dbReference>
<dbReference type="AlphaFoldDB" id="A0AAW7R494"/>
<evidence type="ECO:0000313" key="6">
    <source>
        <dbReference type="Proteomes" id="UP001169492"/>
    </source>
</evidence>
<dbReference type="EMBL" id="JAGGJC010000004">
    <property type="protein sequence ID" value="MDN7130088.1"/>
    <property type="molecule type" value="Genomic_DNA"/>
</dbReference>
<keyword evidence="1" id="KW-0472">Membrane</keyword>
<dbReference type="CDD" id="cd01948">
    <property type="entry name" value="EAL"/>
    <property type="match status" value="1"/>
</dbReference>
<feature type="transmembrane region" description="Helical" evidence="1">
    <location>
        <begin position="13"/>
        <end position="35"/>
    </location>
</feature>
<dbReference type="SMART" id="SM00267">
    <property type="entry name" value="GGDEF"/>
    <property type="match status" value="1"/>
</dbReference>
<dbReference type="InterPro" id="IPR000160">
    <property type="entry name" value="GGDEF_dom"/>
</dbReference>
<evidence type="ECO:0000313" key="5">
    <source>
        <dbReference type="Proteomes" id="UP001169491"/>
    </source>
</evidence>
<dbReference type="PANTHER" id="PTHR33121">
    <property type="entry name" value="CYCLIC DI-GMP PHOSPHODIESTERASE PDEF"/>
    <property type="match status" value="1"/>
</dbReference>
<evidence type="ECO:0000313" key="4">
    <source>
        <dbReference type="EMBL" id="MDN7130088.1"/>
    </source>
</evidence>
<dbReference type="SUPFAM" id="SSF141868">
    <property type="entry name" value="EAL domain-like"/>
    <property type="match status" value="1"/>
</dbReference>
<dbReference type="GO" id="GO:0071111">
    <property type="term" value="F:cyclic-guanylate-specific phosphodiesterase activity"/>
    <property type="evidence" value="ECO:0007669"/>
    <property type="project" value="InterPro"/>
</dbReference>
<dbReference type="InterPro" id="IPR043128">
    <property type="entry name" value="Rev_trsase/Diguanyl_cyclase"/>
</dbReference>
<dbReference type="Proteomes" id="UP001169491">
    <property type="component" value="Unassembled WGS sequence"/>
</dbReference>
<evidence type="ECO:0000313" key="3">
    <source>
        <dbReference type="EMBL" id="MDN7125329.1"/>
    </source>
</evidence>
<dbReference type="RefSeq" id="WP_301774955.1">
    <property type="nucleotide sequence ID" value="NZ_JAGGJB010000006.1"/>
</dbReference>
<keyword evidence="1" id="KW-1133">Transmembrane helix</keyword>
<dbReference type="InterPro" id="IPR035919">
    <property type="entry name" value="EAL_sf"/>
</dbReference>
<sequence length="558" mass="63027">MKIGEYIYKDYSWFQRLVLITFLALAVWAVTWLVWSTGGTKYVYYQFMFIPIILSAIIFGFKGALVFAIVASLAIGPAMPVDTQTMEMQKTLNWLYRGGFFLGVGLLSALAIEVSRSYINHIEKACRQDQITLLPNRLALIERLTFLRETKLHKKSTYCPLLFVFSIDNSMALRSAFGFSVIDSIIEDYAQALMSLEKEQAEIYRVHNNQIGAIFTGRDDKNISVLIDKCLACIREYSVYRDISVYVERHCGVVHLNGDEADAANVIQQAEIAIARANEDMLESFIYNSDVGKDISRHLALMADVPKSIEDGDFVMHYQPKIDLKSDTCIGAEALIRWEHPTLGRISPNDFIPHVERSTLIVKLGSFVLNEVICQMAEWQKQGRFFQVAVNITSHDLLRSGFCQMIFDLLQEHNVDGRYLELEITEGTLIANLDELCVKLLRLTKAKITISIDDFGTGYSSLQYLYKLPISLLKIDQVFIKGLPEDLGAMSICTAAITLAQKIGIKTLAEGIETEEQSDFLIELGCDYGQGYLIAKPIAADDFIDWYQSFEAERDIIG</sequence>
<feature type="transmembrane region" description="Helical" evidence="1">
    <location>
        <begin position="94"/>
        <end position="114"/>
    </location>
</feature>
<proteinExistence type="predicted"/>
<dbReference type="Gene3D" id="3.30.70.270">
    <property type="match status" value="1"/>
</dbReference>
<protein>
    <submittedName>
        <fullName evidence="3">EAL domain-containing protein</fullName>
    </submittedName>
</protein>
<evidence type="ECO:0000256" key="1">
    <source>
        <dbReference type="SAM" id="Phobius"/>
    </source>
</evidence>
<dbReference type="Pfam" id="PF00990">
    <property type="entry name" value="GGDEF"/>
    <property type="match status" value="1"/>
</dbReference>
<dbReference type="EMBL" id="JAGGJB010000006">
    <property type="protein sequence ID" value="MDN7125329.1"/>
    <property type="molecule type" value="Genomic_DNA"/>
</dbReference>
<dbReference type="Gene3D" id="3.20.20.450">
    <property type="entry name" value="EAL domain"/>
    <property type="match status" value="1"/>
</dbReference>
<comment type="caution">
    <text evidence="3">The sequence shown here is derived from an EMBL/GenBank/DDBJ whole genome shotgun (WGS) entry which is preliminary data.</text>
</comment>
<dbReference type="InterPro" id="IPR001633">
    <property type="entry name" value="EAL_dom"/>
</dbReference>
<gene>
    <name evidence="3" type="ORF">J6I90_10590</name>
    <name evidence="4" type="ORF">J6I92_09410</name>
</gene>
<evidence type="ECO:0000259" key="2">
    <source>
        <dbReference type="PROSITE" id="PS50883"/>
    </source>
</evidence>
<dbReference type="SMART" id="SM00052">
    <property type="entry name" value="EAL"/>
    <property type="match status" value="1"/>
</dbReference>
<dbReference type="InterPro" id="IPR050706">
    <property type="entry name" value="Cyclic-di-GMP_PDE-like"/>
</dbReference>